<dbReference type="eggNOG" id="COG0583">
    <property type="taxonomic scope" value="Bacteria"/>
</dbReference>
<dbReference type="RefSeq" id="WP_012201048.1">
    <property type="nucleotide sequence ID" value="NC_010001.1"/>
</dbReference>
<dbReference type="CDD" id="cd05466">
    <property type="entry name" value="PBP2_LTTR_substrate"/>
    <property type="match status" value="1"/>
</dbReference>
<dbReference type="GO" id="GO:0000976">
    <property type="term" value="F:transcription cis-regulatory region binding"/>
    <property type="evidence" value="ECO:0007669"/>
    <property type="project" value="TreeGrafter"/>
</dbReference>
<dbReference type="EMBL" id="CP000885">
    <property type="protein sequence ID" value="ABX43397.1"/>
    <property type="molecule type" value="Genomic_DNA"/>
</dbReference>
<dbReference type="SUPFAM" id="SSF53850">
    <property type="entry name" value="Periplasmic binding protein-like II"/>
    <property type="match status" value="1"/>
</dbReference>
<dbReference type="Proteomes" id="UP000000370">
    <property type="component" value="Chromosome"/>
</dbReference>
<dbReference type="AlphaFoldDB" id="A9KQ85"/>
<dbReference type="PANTHER" id="PTHR30126">
    <property type="entry name" value="HTH-TYPE TRANSCRIPTIONAL REGULATOR"/>
    <property type="match status" value="1"/>
</dbReference>
<evidence type="ECO:0000256" key="1">
    <source>
        <dbReference type="ARBA" id="ARBA00009437"/>
    </source>
</evidence>
<evidence type="ECO:0000256" key="3">
    <source>
        <dbReference type="ARBA" id="ARBA00023125"/>
    </source>
</evidence>
<comment type="similarity">
    <text evidence="1">Belongs to the LysR transcriptional regulatory family.</text>
</comment>
<dbReference type="Gene3D" id="1.10.10.10">
    <property type="entry name" value="Winged helix-like DNA-binding domain superfamily/Winged helix DNA-binding domain"/>
    <property type="match status" value="1"/>
</dbReference>
<evidence type="ECO:0000256" key="4">
    <source>
        <dbReference type="ARBA" id="ARBA00023163"/>
    </source>
</evidence>
<evidence type="ECO:0000256" key="2">
    <source>
        <dbReference type="ARBA" id="ARBA00023015"/>
    </source>
</evidence>
<evidence type="ECO:0000259" key="5">
    <source>
        <dbReference type="PROSITE" id="PS50931"/>
    </source>
</evidence>
<evidence type="ECO:0000313" key="7">
    <source>
        <dbReference type="Proteomes" id="UP000000370"/>
    </source>
</evidence>
<feature type="domain" description="HTH lysR-type" evidence="5">
    <location>
        <begin position="10"/>
        <end position="61"/>
    </location>
</feature>
<dbReference type="InterPro" id="IPR036388">
    <property type="entry name" value="WH-like_DNA-bd_sf"/>
</dbReference>
<dbReference type="Pfam" id="PF03466">
    <property type="entry name" value="LysR_substrate"/>
    <property type="match status" value="1"/>
</dbReference>
<keyword evidence="2" id="KW-0805">Transcription regulation</keyword>
<proteinExistence type="inferred from homology"/>
<dbReference type="HOGENOM" id="CLU_039613_6_1_9"/>
<reference evidence="7" key="1">
    <citation type="submission" date="2007-11" db="EMBL/GenBank/DDBJ databases">
        <title>Complete genome sequence of Clostridium phytofermentans ISDg.</title>
        <authorList>
            <person name="Leschine S.B."/>
            <person name="Warnick T.A."/>
            <person name="Blanchard J.L."/>
            <person name="Schnell D.J."/>
            <person name="Petit E.L."/>
            <person name="LaTouf W.G."/>
            <person name="Copeland A."/>
            <person name="Lucas S."/>
            <person name="Lapidus A."/>
            <person name="Barry K."/>
            <person name="Glavina del Rio T."/>
            <person name="Dalin E."/>
            <person name="Tice H."/>
            <person name="Pitluck S."/>
            <person name="Kiss H."/>
            <person name="Brettin T."/>
            <person name="Bruce D."/>
            <person name="Detter J.C."/>
            <person name="Han C."/>
            <person name="Kuske C."/>
            <person name="Schmutz J."/>
            <person name="Larimer F."/>
            <person name="Land M."/>
            <person name="Hauser L."/>
            <person name="Kyrpides N."/>
            <person name="Kim E.A."/>
            <person name="Richardson P."/>
        </authorList>
    </citation>
    <scope>NUCLEOTIDE SEQUENCE [LARGE SCALE GENOMIC DNA]</scope>
    <source>
        <strain evidence="7">ATCC 700394 / DSM 18823 / ISDg</strain>
    </source>
</reference>
<dbReference type="Gene3D" id="3.40.190.290">
    <property type="match status" value="1"/>
</dbReference>
<dbReference type="InterPro" id="IPR005119">
    <property type="entry name" value="LysR_subst-bd"/>
</dbReference>
<sequence length="301" mass="34395">MAKANLEYYKIFYYVAKEGSISLAAKRVCISQPAVSQAIKQLESVLNCQLFIRVAKGMRLTKEGEVLYQCVREGYELIVKGEERLERMLNLESGEIRIGASDMTLQYYLLPYLEEFHIQYPKIKVTVTNGPTPETLALLKDGQIDFGIVSEPFSLSEDYSVFKVKEIKDIFVAGKRFDYLRDQTMDYEELAGLPVICLENDTSTRRYVDEYLSSHGVVLSPEFELATSDMIVQFAKRSLGIGLVVEDFATELMKQGELFEVRLKTHIPSRHFCVVENQRFALSTASRKLLALLKESQYNEI</sequence>
<dbReference type="STRING" id="357809.Cphy_3040"/>
<accession>A9KQ85</accession>
<protein>
    <submittedName>
        <fullName evidence="6">Transcriptional regulator, LysR family</fullName>
    </submittedName>
</protein>
<name>A9KQ85_LACP7</name>
<dbReference type="PANTHER" id="PTHR30126:SF64">
    <property type="entry name" value="HTH-TYPE TRANSCRIPTIONAL REGULATOR CITR"/>
    <property type="match status" value="1"/>
</dbReference>
<evidence type="ECO:0000313" key="6">
    <source>
        <dbReference type="EMBL" id="ABX43397.1"/>
    </source>
</evidence>
<dbReference type="InterPro" id="IPR036390">
    <property type="entry name" value="WH_DNA-bd_sf"/>
</dbReference>
<dbReference type="GO" id="GO:0003700">
    <property type="term" value="F:DNA-binding transcription factor activity"/>
    <property type="evidence" value="ECO:0007669"/>
    <property type="project" value="InterPro"/>
</dbReference>
<dbReference type="OrthoDB" id="9778774at2"/>
<dbReference type="SUPFAM" id="SSF46785">
    <property type="entry name" value="Winged helix' DNA-binding domain"/>
    <property type="match status" value="1"/>
</dbReference>
<keyword evidence="7" id="KW-1185">Reference proteome</keyword>
<keyword evidence="4" id="KW-0804">Transcription</keyword>
<keyword evidence="3" id="KW-0238">DNA-binding</keyword>
<dbReference type="PROSITE" id="PS50931">
    <property type="entry name" value="HTH_LYSR"/>
    <property type="match status" value="1"/>
</dbReference>
<dbReference type="PRINTS" id="PR00039">
    <property type="entry name" value="HTHLYSR"/>
</dbReference>
<dbReference type="InterPro" id="IPR000847">
    <property type="entry name" value="LysR_HTH_N"/>
</dbReference>
<gene>
    <name evidence="6" type="ordered locus">Cphy_3040</name>
</gene>
<dbReference type="KEGG" id="cpy:Cphy_3040"/>
<organism evidence="6 7">
    <name type="scientific">Lachnoclostridium phytofermentans (strain ATCC 700394 / DSM 18823 / ISDg)</name>
    <name type="common">Clostridium phytofermentans</name>
    <dbReference type="NCBI Taxonomy" id="357809"/>
    <lineage>
        <taxon>Bacteria</taxon>
        <taxon>Bacillati</taxon>
        <taxon>Bacillota</taxon>
        <taxon>Clostridia</taxon>
        <taxon>Lachnospirales</taxon>
        <taxon>Lachnospiraceae</taxon>
    </lineage>
</organism>
<dbReference type="Pfam" id="PF00126">
    <property type="entry name" value="HTH_1"/>
    <property type="match status" value="1"/>
</dbReference>